<gene>
    <name evidence="1" type="ORF">MP619_04935</name>
</gene>
<dbReference type="EMBL" id="CP095081">
    <property type="protein sequence ID" value="WAI93944.1"/>
    <property type="molecule type" value="Genomic_DNA"/>
</dbReference>
<name>A0AAE9UNJ9_STRDY</name>
<reference evidence="1" key="1">
    <citation type="submission" date="2022-03" db="EMBL/GenBank/DDBJ databases">
        <title>Characterization and genomic analysis of a Streptococcus dysgalactiae associated with cultured channel catfish mortalities in China.</title>
        <authorList>
            <person name="Wang J."/>
            <person name="Geng Y."/>
        </authorList>
    </citation>
    <scope>NUCLEOTIDE SEQUENCE</scope>
    <source>
        <strain evidence="1">WJ001</strain>
    </source>
</reference>
<accession>A0AAE9UNJ9</accession>
<evidence type="ECO:0000313" key="1">
    <source>
        <dbReference type="EMBL" id="WAI93944.1"/>
    </source>
</evidence>
<evidence type="ECO:0000313" key="2">
    <source>
        <dbReference type="Proteomes" id="UP001164948"/>
    </source>
</evidence>
<organism evidence="1 2">
    <name type="scientific">Streptococcus dysgalactiae</name>
    <dbReference type="NCBI Taxonomy" id="1334"/>
    <lineage>
        <taxon>Bacteria</taxon>
        <taxon>Bacillati</taxon>
        <taxon>Bacillota</taxon>
        <taxon>Bacilli</taxon>
        <taxon>Lactobacillales</taxon>
        <taxon>Streptococcaceae</taxon>
        <taxon>Streptococcus</taxon>
    </lineage>
</organism>
<sequence>MINGKSLKKQKTGNGQLNTVIKFYTSTTDDTLDGRDTALKLAYTTMGEVYNPSSKDIEIAMSRKVEAKMTLKIRDPLQDYYPENDHIVKIFDNRVTDDLGVIDVRPDFTDRHFLIVVVGG</sequence>
<proteinExistence type="predicted"/>
<dbReference type="AlphaFoldDB" id="A0AAE9UNJ9"/>
<protein>
    <submittedName>
        <fullName evidence="1">Phage head-tail adapter protein</fullName>
    </submittedName>
</protein>
<dbReference type="Proteomes" id="UP001164948">
    <property type="component" value="Chromosome"/>
</dbReference>
<dbReference type="RefSeq" id="WP_155782966.1">
    <property type="nucleotide sequence ID" value="NZ_CP095081.1"/>
</dbReference>